<name>A0AB33J2G1_9BACT</name>
<protein>
    <submittedName>
        <fullName evidence="2">Uncharacterized protein</fullName>
    </submittedName>
</protein>
<accession>A0AB33J2G1</accession>
<evidence type="ECO:0000313" key="2">
    <source>
        <dbReference type="EMBL" id="BFO74405.1"/>
    </source>
</evidence>
<reference evidence="2" key="1">
    <citation type="submission" date="2024-07" db="EMBL/GenBank/DDBJ databases">
        <title>Complete genome sequence of Prevotella sp. YM-2024 GTC17254.</title>
        <authorList>
            <person name="Hayashi M."/>
            <person name="Muto Y."/>
            <person name="Tanaka K."/>
            <person name="Niwa H."/>
        </authorList>
    </citation>
    <scope>NUCLEOTIDE SEQUENCE</scope>
    <source>
        <strain evidence="2">GTC17254</strain>
    </source>
</reference>
<organism evidence="2">
    <name type="scientific">Prevotella sp. GTC17254</name>
    <dbReference type="NCBI Taxonomy" id="3236794"/>
    <lineage>
        <taxon>Bacteria</taxon>
        <taxon>Pseudomonadati</taxon>
        <taxon>Bacteroidota</taxon>
        <taxon>Bacteroidia</taxon>
        <taxon>Bacteroidales</taxon>
        <taxon>Prevotellaceae</taxon>
        <taxon>Prevotella</taxon>
    </lineage>
</organism>
<dbReference type="AlphaFoldDB" id="A0AB33J2G1"/>
<feature type="chain" id="PRO_5044248094" evidence="1">
    <location>
        <begin position="25"/>
        <end position="305"/>
    </location>
</feature>
<gene>
    <name evidence="2" type="ORF">GTC17254_20020</name>
</gene>
<evidence type="ECO:0000256" key="1">
    <source>
        <dbReference type="SAM" id="SignalP"/>
    </source>
</evidence>
<keyword evidence="1" id="KW-0732">Signal</keyword>
<sequence>MSGMMKRHIAIIVLSILPCLSVLAQNRLQPCDRGHYRIWQQVFDRYYNEGAWYQYIAAPSFTPPYALYFRYPRQDRESYVLELKSQERTYKMQCDTTAYLRLAALMEYAVHTAQFPLSGRLGLDGVQYFFFERDKGTTVWTPKVHSATARLTEVMDSACQAVKQNNPTALRHRSTRVDSLTRYFKSLIPDEEQAETSESSLGGVNMHNQQLNVYLVFPKTTETPETIEAKYKSLFVAVCRWLFLHTSVIDLNGHIDITVKPDEEFAGHAFKQLEWRHYLTVKESDLTEERLIALLQKYLADRVYQ</sequence>
<feature type="signal peptide" evidence="1">
    <location>
        <begin position="1"/>
        <end position="24"/>
    </location>
</feature>
<dbReference type="EMBL" id="AP035786">
    <property type="protein sequence ID" value="BFO74405.1"/>
    <property type="molecule type" value="Genomic_DNA"/>
</dbReference>
<proteinExistence type="predicted"/>